<organism evidence="2 3">
    <name type="scientific">Corchorus capsularis</name>
    <name type="common">Jute</name>
    <dbReference type="NCBI Taxonomy" id="210143"/>
    <lineage>
        <taxon>Eukaryota</taxon>
        <taxon>Viridiplantae</taxon>
        <taxon>Streptophyta</taxon>
        <taxon>Embryophyta</taxon>
        <taxon>Tracheophyta</taxon>
        <taxon>Spermatophyta</taxon>
        <taxon>Magnoliopsida</taxon>
        <taxon>eudicotyledons</taxon>
        <taxon>Gunneridae</taxon>
        <taxon>Pentapetalae</taxon>
        <taxon>rosids</taxon>
        <taxon>malvids</taxon>
        <taxon>Malvales</taxon>
        <taxon>Malvaceae</taxon>
        <taxon>Grewioideae</taxon>
        <taxon>Apeibeae</taxon>
        <taxon>Corchorus</taxon>
    </lineage>
</organism>
<evidence type="ECO:0000313" key="2">
    <source>
        <dbReference type="EMBL" id="OMP03720.1"/>
    </source>
</evidence>
<reference evidence="2 3" key="1">
    <citation type="submission" date="2013-09" db="EMBL/GenBank/DDBJ databases">
        <title>Corchorus capsularis genome sequencing.</title>
        <authorList>
            <person name="Alam M."/>
            <person name="Haque M.S."/>
            <person name="Islam M.S."/>
            <person name="Emdad E.M."/>
            <person name="Islam M.M."/>
            <person name="Ahmed B."/>
            <person name="Halim A."/>
            <person name="Hossen Q.M.M."/>
            <person name="Hossain M.Z."/>
            <person name="Ahmed R."/>
            <person name="Khan M.M."/>
            <person name="Islam R."/>
            <person name="Rashid M.M."/>
            <person name="Khan S.A."/>
            <person name="Rahman M.S."/>
            <person name="Alam M."/>
        </authorList>
    </citation>
    <scope>NUCLEOTIDE SEQUENCE [LARGE SCALE GENOMIC DNA]</scope>
    <source>
        <strain evidence="3">cv. CVL-1</strain>
        <tissue evidence="2">Whole seedling</tissue>
    </source>
</reference>
<evidence type="ECO:0000256" key="1">
    <source>
        <dbReference type="SAM" id="MobiDB-lite"/>
    </source>
</evidence>
<dbReference type="Pfam" id="PF07797">
    <property type="entry name" value="DUF1639"/>
    <property type="match status" value="1"/>
</dbReference>
<dbReference type="EMBL" id="AWWV01005979">
    <property type="protein sequence ID" value="OMP03720.1"/>
    <property type="molecule type" value="Genomic_DNA"/>
</dbReference>
<feature type="compositionally biased region" description="Polar residues" evidence="1">
    <location>
        <begin position="59"/>
        <end position="74"/>
    </location>
</feature>
<dbReference type="InterPro" id="IPR012438">
    <property type="entry name" value="DUF1639"/>
</dbReference>
<dbReference type="AlphaFoldDB" id="A0A1R3K9D8"/>
<keyword evidence="3" id="KW-1185">Reference proteome</keyword>
<feature type="compositionally biased region" description="Basic residues" evidence="1">
    <location>
        <begin position="20"/>
        <end position="33"/>
    </location>
</feature>
<evidence type="ECO:0000313" key="3">
    <source>
        <dbReference type="Proteomes" id="UP000188268"/>
    </source>
</evidence>
<comment type="caution">
    <text evidence="2">The sequence shown here is derived from an EMBL/GenBank/DDBJ whole genome shotgun (WGS) entry which is preliminary data.</text>
</comment>
<dbReference type="Gramene" id="OMP03720">
    <property type="protein sequence ID" value="OMP03720"/>
    <property type="gene ID" value="CCACVL1_02288"/>
</dbReference>
<name>A0A1R3K9D8_COCAP</name>
<dbReference type="Proteomes" id="UP000188268">
    <property type="component" value="Unassembled WGS sequence"/>
</dbReference>
<feature type="region of interest" description="Disordered" evidence="1">
    <location>
        <begin position="1"/>
        <end position="33"/>
    </location>
</feature>
<accession>A0A1R3K9D8</accession>
<proteinExistence type="predicted"/>
<sequence length="158" mass="18222">MANNSTRIVTTANQNSKPNFVKKRSTRSSKHKPKTVVLKLKYRENFLCNVSTRSDELPTSKSPIKTQPQLQPSIVNRLEPKKMNDIVVPVVEKKQVPKKKKKRYITLLGRKEIEQDISEIAESLGRKRARRSKKKQPKEIKRTLALLFPGSQYLKSID</sequence>
<protein>
    <submittedName>
        <fullName evidence="2">Uncharacterized protein</fullName>
    </submittedName>
</protein>
<feature type="compositionally biased region" description="Polar residues" evidence="1">
    <location>
        <begin position="1"/>
        <end position="18"/>
    </location>
</feature>
<feature type="region of interest" description="Disordered" evidence="1">
    <location>
        <begin position="53"/>
        <end position="77"/>
    </location>
</feature>
<gene>
    <name evidence="2" type="ORF">CCACVL1_02288</name>
</gene>